<dbReference type="GO" id="GO:0003852">
    <property type="term" value="F:2-isopropylmalate synthase activity"/>
    <property type="evidence" value="ECO:0007669"/>
    <property type="project" value="UniProtKB-EC"/>
</dbReference>
<dbReference type="InterPro" id="IPR002034">
    <property type="entry name" value="AIPM/Hcit_synth_CS"/>
</dbReference>
<evidence type="ECO:0000256" key="4">
    <source>
        <dbReference type="ARBA" id="ARBA00022624"/>
    </source>
</evidence>
<dbReference type="SUPFAM" id="SSF51569">
    <property type="entry name" value="Aldolase"/>
    <property type="match status" value="1"/>
</dbReference>
<dbReference type="EMBL" id="JAFBCF010000001">
    <property type="protein sequence ID" value="MBM7800505.1"/>
    <property type="molecule type" value="Genomic_DNA"/>
</dbReference>
<dbReference type="NCBIfam" id="TIGR00977">
    <property type="entry name" value="citramal_synth"/>
    <property type="match status" value="1"/>
</dbReference>
<name>A0ABS2RND0_9ACTN</name>
<dbReference type="PROSITE" id="PS00816">
    <property type="entry name" value="AIPM_HOMOCIT_SYNTH_2"/>
    <property type="match status" value="1"/>
</dbReference>
<feature type="domain" description="Pyruvate carboxyltransferase" evidence="10">
    <location>
        <begin position="12"/>
        <end position="283"/>
    </location>
</feature>
<accession>A0ABS2RND0</accession>
<reference evidence="11 12" key="1">
    <citation type="submission" date="2021-01" db="EMBL/GenBank/DDBJ databases">
        <title>Sequencing the genomes of 1000 actinobacteria strains.</title>
        <authorList>
            <person name="Klenk H.-P."/>
        </authorList>
    </citation>
    <scope>NUCLEOTIDE SEQUENCE [LARGE SCALE GENOMIC DNA]</scope>
    <source>
        <strain evidence="11 12">DSM 18662</strain>
    </source>
</reference>
<evidence type="ECO:0000313" key="11">
    <source>
        <dbReference type="EMBL" id="MBM7800505.1"/>
    </source>
</evidence>
<dbReference type="EC" id="2.3.3.21" evidence="8"/>
<dbReference type="Pfam" id="PF00682">
    <property type="entry name" value="HMGL-like"/>
    <property type="match status" value="1"/>
</dbReference>
<dbReference type="InterPro" id="IPR036230">
    <property type="entry name" value="LeuA_allosteric_dom_sf"/>
</dbReference>
<dbReference type="CDD" id="cd07941">
    <property type="entry name" value="DRE_TIM_LeuA3"/>
    <property type="match status" value="1"/>
</dbReference>
<dbReference type="InterPro" id="IPR054691">
    <property type="entry name" value="LeuA/HCS_post-cat"/>
</dbReference>
<gene>
    <name evidence="11" type="ORF">JOE57_003426</name>
</gene>
<dbReference type="InterPro" id="IPR013785">
    <property type="entry name" value="Aldolase_TIM"/>
</dbReference>
<keyword evidence="3" id="KW-0028">Amino-acid biosynthesis</keyword>
<keyword evidence="12" id="KW-1185">Reference proteome</keyword>
<evidence type="ECO:0000256" key="1">
    <source>
        <dbReference type="ARBA" id="ARBA00004743"/>
    </source>
</evidence>
<dbReference type="Gene3D" id="3.30.160.270">
    <property type="match status" value="1"/>
</dbReference>
<keyword evidence="11" id="KW-0012">Acyltransferase</keyword>
<comment type="catalytic activity">
    <reaction evidence="7">
        <text>pyruvate + acetyl-CoA + H2O = (3R)-citramalate + CoA + H(+)</text>
        <dbReference type="Rhea" id="RHEA:19045"/>
        <dbReference type="ChEBI" id="CHEBI:15361"/>
        <dbReference type="ChEBI" id="CHEBI:15377"/>
        <dbReference type="ChEBI" id="CHEBI:15378"/>
        <dbReference type="ChEBI" id="CHEBI:30934"/>
        <dbReference type="ChEBI" id="CHEBI:57287"/>
        <dbReference type="ChEBI" id="CHEBI:57288"/>
        <dbReference type="EC" id="2.3.3.21"/>
    </reaction>
</comment>
<dbReference type="InterPro" id="IPR005675">
    <property type="entry name" value="Citramal_synthase"/>
</dbReference>
<evidence type="ECO:0000256" key="6">
    <source>
        <dbReference type="ARBA" id="ARBA00023304"/>
    </source>
</evidence>
<dbReference type="Proteomes" id="UP000704762">
    <property type="component" value="Unassembled WGS sequence"/>
</dbReference>
<dbReference type="SMART" id="SM00917">
    <property type="entry name" value="LeuA_dimer"/>
    <property type="match status" value="1"/>
</dbReference>
<evidence type="ECO:0000256" key="3">
    <source>
        <dbReference type="ARBA" id="ARBA00022605"/>
    </source>
</evidence>
<evidence type="ECO:0000256" key="5">
    <source>
        <dbReference type="ARBA" id="ARBA00022679"/>
    </source>
</evidence>
<evidence type="ECO:0000256" key="2">
    <source>
        <dbReference type="ARBA" id="ARBA00006154"/>
    </source>
</evidence>
<dbReference type="Pfam" id="PF22617">
    <property type="entry name" value="HCS_D2"/>
    <property type="match status" value="1"/>
</dbReference>
<organism evidence="11 12">
    <name type="scientific">Microlunatus panaciterrae</name>
    <dbReference type="NCBI Taxonomy" id="400768"/>
    <lineage>
        <taxon>Bacteria</taxon>
        <taxon>Bacillati</taxon>
        <taxon>Actinomycetota</taxon>
        <taxon>Actinomycetes</taxon>
        <taxon>Propionibacteriales</taxon>
        <taxon>Propionibacteriaceae</taxon>
        <taxon>Microlunatus</taxon>
    </lineage>
</organism>
<keyword evidence="5 9" id="KW-0808">Transferase</keyword>
<dbReference type="PROSITE" id="PS50991">
    <property type="entry name" value="PYR_CT"/>
    <property type="match status" value="1"/>
</dbReference>
<dbReference type="InterPro" id="IPR000891">
    <property type="entry name" value="PYR_CT"/>
</dbReference>
<evidence type="ECO:0000256" key="8">
    <source>
        <dbReference type="NCBIfam" id="TIGR00977"/>
    </source>
</evidence>
<keyword evidence="6" id="KW-0100">Branched-chain amino acid biosynthesis</keyword>
<evidence type="ECO:0000256" key="9">
    <source>
        <dbReference type="RuleBase" id="RU003523"/>
    </source>
</evidence>
<dbReference type="InterPro" id="IPR013709">
    <property type="entry name" value="2-isopropylmalate_synth_dimer"/>
</dbReference>
<dbReference type="Pfam" id="PF08502">
    <property type="entry name" value="LeuA_dimer"/>
    <property type="match status" value="1"/>
</dbReference>
<keyword evidence="4" id="KW-0412">Isoleucine biosynthesis</keyword>
<sequence>MTGTAPVKPAEFHVYDTTLRDGAQQEGLRLSVIDKLAIAGFLDELGVGFIEGGWPGANPNDTAFFESLKSGGPDGQFRLQNATLAAFGFTRRVGMRAADDPLTAAVRDSGAPVACLVAKSHDRHVEQALRTTLAENLAMITDTVTHLRAEGQRVFVDCEHFFDGYRDNAAYALEVVRTAAEAGAEVVVLCDTNGGMLPNWIGDVVAAAGEIGVPLGIHCHNDTGCAVANTLAAVDAGAMHVQGTINGYGERTGNADLVSVVANLELKYGWPVLPAGALAEATRLSHAIAEVTNVPPSGRQPYVGLSAFAHKAGLHASAIKVDPNLYQHIDPALVGNDMRMLVSDMAGRANIQIKGEELGFDLSDRDLAAKITDQVKEAEAAGYTYEAADASFELLLRRELGQLPELFAVHSWRVFTQSHHGDEIDTEATVKLTAKGVGQRVVGEGNGPVNALDHAVRNALAPAYPVVDRFELIDYRVRILDQGHGTDATVRVLIQTTDGRRTWTTVGVGQNLIEASWEALFEAYLFGLIHSQASPEADVEEPAAPVPAGV</sequence>
<dbReference type="Gene3D" id="3.20.20.70">
    <property type="entry name" value="Aldolase class I"/>
    <property type="match status" value="1"/>
</dbReference>
<proteinExistence type="inferred from homology"/>
<dbReference type="RefSeq" id="WP_204919820.1">
    <property type="nucleotide sequence ID" value="NZ_BAAAQP010000003.1"/>
</dbReference>
<dbReference type="Gene3D" id="1.10.238.260">
    <property type="match status" value="1"/>
</dbReference>
<protein>
    <recommendedName>
        <fullName evidence="8">Citramalate synthase</fullName>
        <ecNumber evidence="8">2.3.3.21</ecNumber>
    </recommendedName>
</protein>
<comment type="caution">
    <text evidence="11">The sequence shown here is derived from an EMBL/GenBank/DDBJ whole genome shotgun (WGS) entry which is preliminary data.</text>
</comment>
<dbReference type="SUPFAM" id="SSF110921">
    <property type="entry name" value="2-isopropylmalate synthase LeuA, allosteric (dimerisation) domain"/>
    <property type="match status" value="1"/>
</dbReference>
<dbReference type="PANTHER" id="PTHR43538:SF1">
    <property type="entry name" value="(R)-CITRAMALATE SYNTHASE"/>
    <property type="match status" value="1"/>
</dbReference>
<evidence type="ECO:0000313" key="12">
    <source>
        <dbReference type="Proteomes" id="UP000704762"/>
    </source>
</evidence>
<dbReference type="PANTHER" id="PTHR43538">
    <property type="entry name" value="ALPHA-IPM SYNTHASE/HOMOCITRATE SYNTHASE"/>
    <property type="match status" value="1"/>
</dbReference>
<dbReference type="PROSITE" id="PS00815">
    <property type="entry name" value="AIPM_HOMOCIT_SYNTH_1"/>
    <property type="match status" value="1"/>
</dbReference>
<evidence type="ECO:0000256" key="7">
    <source>
        <dbReference type="ARBA" id="ARBA00048263"/>
    </source>
</evidence>
<comment type="similarity">
    <text evidence="2 9">Belongs to the alpha-IPM synthase/homocitrate synthase family.</text>
</comment>
<comment type="pathway">
    <text evidence="1">Amino-acid biosynthesis; L-isoleucine biosynthesis; 2-oxobutanoate from pyruvate: step 1/3.</text>
</comment>
<evidence type="ECO:0000259" key="10">
    <source>
        <dbReference type="PROSITE" id="PS50991"/>
    </source>
</evidence>